<reference evidence="1" key="1">
    <citation type="submission" date="2023-03" db="EMBL/GenBank/DDBJ databases">
        <title>Chromosome-level genomes of two armyworms, Mythimna separata and Mythimna loreyi, provide insights into the biosynthesis and reception of sex pheromones.</title>
        <authorList>
            <person name="Zhao H."/>
        </authorList>
    </citation>
    <scope>NUCLEOTIDE SEQUENCE</scope>
    <source>
        <strain evidence="1">BeijingLab</strain>
    </source>
</reference>
<dbReference type="EMBL" id="CM056806">
    <property type="protein sequence ID" value="KAJ8704796.1"/>
    <property type="molecule type" value="Genomic_DNA"/>
</dbReference>
<accession>A0ACC2PZS9</accession>
<organism evidence="1 2">
    <name type="scientific">Mythimna loreyi</name>
    <dbReference type="NCBI Taxonomy" id="667449"/>
    <lineage>
        <taxon>Eukaryota</taxon>
        <taxon>Metazoa</taxon>
        <taxon>Ecdysozoa</taxon>
        <taxon>Arthropoda</taxon>
        <taxon>Hexapoda</taxon>
        <taxon>Insecta</taxon>
        <taxon>Pterygota</taxon>
        <taxon>Neoptera</taxon>
        <taxon>Endopterygota</taxon>
        <taxon>Lepidoptera</taxon>
        <taxon>Glossata</taxon>
        <taxon>Ditrysia</taxon>
        <taxon>Noctuoidea</taxon>
        <taxon>Noctuidae</taxon>
        <taxon>Noctuinae</taxon>
        <taxon>Hadenini</taxon>
        <taxon>Mythimna</taxon>
    </lineage>
</organism>
<sequence length="317" mass="33896">MARGQLVIIAVIFSVLSALPTEHVISKLDPSGPRFQYMNGPDGPELVDLWLKTNDLLAAARYDPDVNNGYHLFTRSNPTTSQPIPLGGTSYLKASNFDASKKTVFLVHGWRNTPVSDFNVYLVHAYLAAEDVNLIMVDWSIGAGVEYIVALNNTIRSGEHVARFITWLNSASGAKLDRYHVIGHSLGAHQAGIIGRHLGGGLAYITALDPALPGWITNPSSFRPSDGIYTEVMHTDAGISGLLSPVGDVDFYPNGGRNMPGCSSSNCSHHRCIFYMAESLISGGFTGTRCDILAGALTGNCTSSDTLKMGGLTAKPG</sequence>
<evidence type="ECO:0000313" key="2">
    <source>
        <dbReference type="Proteomes" id="UP001231649"/>
    </source>
</evidence>
<protein>
    <submittedName>
        <fullName evidence="1">Uncharacterized protein</fullName>
    </submittedName>
</protein>
<name>A0ACC2PZS9_9NEOP</name>
<gene>
    <name evidence="1" type="ORF">PYW08_012116</name>
</gene>
<keyword evidence="2" id="KW-1185">Reference proteome</keyword>
<evidence type="ECO:0000313" key="1">
    <source>
        <dbReference type="EMBL" id="KAJ8704796.1"/>
    </source>
</evidence>
<proteinExistence type="predicted"/>
<dbReference type="Proteomes" id="UP001231649">
    <property type="component" value="Chromosome 30"/>
</dbReference>
<comment type="caution">
    <text evidence="1">The sequence shown here is derived from an EMBL/GenBank/DDBJ whole genome shotgun (WGS) entry which is preliminary data.</text>
</comment>